<dbReference type="STRING" id="644295.Metev_1878"/>
<sequence>MTTSNTEQNTNSNKCMIIGDDVKSEYRAEIPNVVDTIVESCSRKACFEHVDAAIIPSRDAVIEIIDITRRILYPGYFENQVIDRANLSYQLGGEVNDLFEKLSKQITNSIMHDCQRYGEKCSQCHSRGKKEALDFLKKIPELREVLASDILAAYEGDPAAKCYDEIIFSYPGVLAVTIYRIAHELYKQNITILPRIMTEYAHSIVGIDIHPGAEIGEHFFIDHGTGVVIGETCQIGDSVRIYQGVTLGAMSFPKDETGNMVRGHKRHPTIKDDVIIYAGATILGGDTVIGERSVIGGNVWLTKSVPPDNTVIIEEPKLIYKKHRK</sequence>
<gene>
    <name evidence="4" type="ordered locus">Metev_1878</name>
</gene>
<dbReference type="InterPro" id="IPR053376">
    <property type="entry name" value="Serine_acetyltransferase"/>
</dbReference>
<dbReference type="Gene3D" id="2.160.10.10">
    <property type="entry name" value="Hexapeptide repeat proteins"/>
    <property type="match status" value="1"/>
</dbReference>
<dbReference type="EC" id="2.3.1.30" evidence="4"/>
<keyword evidence="2 4" id="KW-0808">Transferase</keyword>
<dbReference type="RefSeq" id="WP_013195274.1">
    <property type="nucleotide sequence ID" value="NC_014253.1"/>
</dbReference>
<reference evidence="4 5" key="1">
    <citation type="submission" date="2010-06" db="EMBL/GenBank/DDBJ databases">
        <title>Complete sequence chromosome of Methanohalobium evestigatum Z-7303.</title>
        <authorList>
            <consortium name="US DOE Joint Genome Institute"/>
            <person name="Lucas S."/>
            <person name="Copeland A."/>
            <person name="Lapidus A."/>
            <person name="Cheng J.-F."/>
            <person name="Bruce D."/>
            <person name="Goodwin L."/>
            <person name="Pitluck S."/>
            <person name="Saunders E."/>
            <person name="Detter J.C."/>
            <person name="Han C."/>
            <person name="Tapia R."/>
            <person name="Land M."/>
            <person name="Hauser L."/>
            <person name="Kyrpides N."/>
            <person name="Mikhailova N."/>
            <person name="Sieprawska-Lupa M."/>
            <person name="Whitman W.B."/>
            <person name="Anderson I."/>
            <person name="Woyke T."/>
        </authorList>
    </citation>
    <scope>NUCLEOTIDE SEQUENCE [LARGE SCALE GENOMIC DNA]</scope>
    <source>
        <strain evidence="5">ATCC BAA-1072 / DSM 3721 / NBRC 107634 / OCM 161 / Z-7303</strain>
    </source>
</reference>
<dbReference type="SUPFAM" id="SSF51161">
    <property type="entry name" value="Trimeric LpxA-like enzymes"/>
    <property type="match status" value="1"/>
</dbReference>
<proteinExistence type="predicted"/>
<evidence type="ECO:0000256" key="1">
    <source>
        <dbReference type="ARBA" id="ARBA00022605"/>
    </source>
</evidence>
<dbReference type="InterPro" id="IPR042122">
    <property type="entry name" value="Ser_AcTrfase_N_sf"/>
</dbReference>
<dbReference type="GO" id="GO:0009001">
    <property type="term" value="F:serine O-acetyltransferase activity"/>
    <property type="evidence" value="ECO:0007669"/>
    <property type="project" value="UniProtKB-EC"/>
</dbReference>
<keyword evidence="1" id="KW-0028">Amino-acid biosynthesis</keyword>
<evidence type="ECO:0000313" key="4">
    <source>
        <dbReference type="EMBL" id="ADI74709.1"/>
    </source>
</evidence>
<dbReference type="NCBIfam" id="NF041874">
    <property type="entry name" value="EPS_EpsC"/>
    <property type="match status" value="1"/>
</dbReference>
<evidence type="ECO:0000313" key="5">
    <source>
        <dbReference type="Proteomes" id="UP000000391"/>
    </source>
</evidence>
<dbReference type="CDD" id="cd03354">
    <property type="entry name" value="LbH_SAT"/>
    <property type="match status" value="1"/>
</dbReference>
<dbReference type="HOGENOM" id="CLU_051638_1_1_2"/>
<dbReference type="KEGG" id="mev:Metev_1878"/>
<dbReference type="Proteomes" id="UP000000391">
    <property type="component" value="Chromosome"/>
</dbReference>
<dbReference type="AlphaFoldDB" id="D7EA38"/>
<dbReference type="PANTHER" id="PTHR42811">
    <property type="entry name" value="SERINE ACETYLTRANSFERASE"/>
    <property type="match status" value="1"/>
</dbReference>
<accession>D7EA38</accession>
<dbReference type="EMBL" id="CP002069">
    <property type="protein sequence ID" value="ADI74709.1"/>
    <property type="molecule type" value="Genomic_DNA"/>
</dbReference>
<name>D7EA38_METEZ</name>
<keyword evidence="5" id="KW-1185">Reference proteome</keyword>
<dbReference type="InterPro" id="IPR045304">
    <property type="entry name" value="LbH_SAT"/>
</dbReference>
<evidence type="ECO:0000256" key="3">
    <source>
        <dbReference type="ARBA" id="ARBA00023315"/>
    </source>
</evidence>
<protein>
    <submittedName>
        <fullName evidence="4">Serine O-acetyltransferase</fullName>
        <ecNumber evidence="4">2.3.1.30</ecNumber>
    </submittedName>
</protein>
<dbReference type="GO" id="GO:0008652">
    <property type="term" value="P:amino acid biosynthetic process"/>
    <property type="evidence" value="ECO:0007669"/>
    <property type="project" value="UniProtKB-KW"/>
</dbReference>
<dbReference type="Gene3D" id="1.10.3130.10">
    <property type="entry name" value="serine acetyltransferase, domain 1"/>
    <property type="match status" value="1"/>
</dbReference>
<dbReference type="GeneID" id="9347534"/>
<evidence type="ECO:0000256" key="2">
    <source>
        <dbReference type="ARBA" id="ARBA00022679"/>
    </source>
</evidence>
<dbReference type="OrthoDB" id="371709at2157"/>
<organism evidence="4 5">
    <name type="scientific">Methanohalobium evestigatum (strain ATCC BAA-1072 / DSM 3721 / NBRC 107634 / OCM 161 / Z-7303)</name>
    <dbReference type="NCBI Taxonomy" id="644295"/>
    <lineage>
        <taxon>Archaea</taxon>
        <taxon>Methanobacteriati</taxon>
        <taxon>Methanobacteriota</taxon>
        <taxon>Stenosarchaea group</taxon>
        <taxon>Methanomicrobia</taxon>
        <taxon>Methanosarcinales</taxon>
        <taxon>Methanosarcinaceae</taxon>
        <taxon>Methanohalobium</taxon>
    </lineage>
</organism>
<dbReference type="InterPro" id="IPR011004">
    <property type="entry name" value="Trimer_LpxA-like_sf"/>
</dbReference>
<keyword evidence="3 4" id="KW-0012">Acyltransferase</keyword>